<proteinExistence type="predicted"/>
<accession>A0A6G1EUL9</accession>
<gene>
    <name evidence="2" type="ORF">E2562_003162</name>
</gene>
<evidence type="ECO:0000256" key="1">
    <source>
        <dbReference type="SAM" id="MobiDB-lite"/>
    </source>
</evidence>
<protein>
    <submittedName>
        <fullName evidence="2">Uncharacterized protein</fullName>
    </submittedName>
</protein>
<reference evidence="2 3" key="1">
    <citation type="submission" date="2019-11" db="EMBL/GenBank/DDBJ databases">
        <title>Whole genome sequence of Oryza granulata.</title>
        <authorList>
            <person name="Li W."/>
        </authorList>
    </citation>
    <scope>NUCLEOTIDE SEQUENCE [LARGE SCALE GENOMIC DNA]</scope>
    <source>
        <strain evidence="3">cv. Menghai</strain>
        <tissue evidence="2">Leaf</tissue>
    </source>
</reference>
<feature type="compositionally biased region" description="Gly residues" evidence="1">
    <location>
        <begin position="40"/>
        <end position="49"/>
    </location>
</feature>
<comment type="caution">
    <text evidence="2">The sequence shown here is derived from an EMBL/GenBank/DDBJ whole genome shotgun (WGS) entry which is preliminary data.</text>
</comment>
<dbReference type="AlphaFoldDB" id="A0A6G1EUL9"/>
<evidence type="ECO:0000313" key="3">
    <source>
        <dbReference type="Proteomes" id="UP000479710"/>
    </source>
</evidence>
<organism evidence="2 3">
    <name type="scientific">Oryza meyeriana var. granulata</name>
    <dbReference type="NCBI Taxonomy" id="110450"/>
    <lineage>
        <taxon>Eukaryota</taxon>
        <taxon>Viridiplantae</taxon>
        <taxon>Streptophyta</taxon>
        <taxon>Embryophyta</taxon>
        <taxon>Tracheophyta</taxon>
        <taxon>Spermatophyta</taxon>
        <taxon>Magnoliopsida</taxon>
        <taxon>Liliopsida</taxon>
        <taxon>Poales</taxon>
        <taxon>Poaceae</taxon>
        <taxon>BOP clade</taxon>
        <taxon>Oryzoideae</taxon>
        <taxon>Oryzeae</taxon>
        <taxon>Oryzinae</taxon>
        <taxon>Oryza</taxon>
        <taxon>Oryza meyeriana</taxon>
    </lineage>
</organism>
<dbReference type="EMBL" id="SPHZ02000002">
    <property type="protein sequence ID" value="KAF0928340.1"/>
    <property type="molecule type" value="Genomic_DNA"/>
</dbReference>
<keyword evidence="3" id="KW-1185">Reference proteome</keyword>
<sequence>MEGVAAGVPTVLVRGASLSLAEEAVARQWKEGVNDKGKGNLVGGSGGTTAAGRNHDLQRSDSWLLEWIQSSAMTSLSGSRRR</sequence>
<name>A0A6G1EUL9_9ORYZ</name>
<feature type="region of interest" description="Disordered" evidence="1">
    <location>
        <begin position="34"/>
        <end position="55"/>
    </location>
</feature>
<dbReference type="Proteomes" id="UP000479710">
    <property type="component" value="Unassembled WGS sequence"/>
</dbReference>
<evidence type="ECO:0000313" key="2">
    <source>
        <dbReference type="EMBL" id="KAF0928340.1"/>
    </source>
</evidence>